<organism evidence="1 2">
    <name type="scientific">Acaryochloris thomasi RCC1774</name>
    <dbReference type="NCBI Taxonomy" id="1764569"/>
    <lineage>
        <taxon>Bacteria</taxon>
        <taxon>Bacillati</taxon>
        <taxon>Cyanobacteriota</taxon>
        <taxon>Cyanophyceae</taxon>
        <taxon>Acaryochloridales</taxon>
        <taxon>Acaryochloridaceae</taxon>
        <taxon>Acaryochloris</taxon>
        <taxon>Acaryochloris thomasi</taxon>
    </lineage>
</organism>
<sequence length="73" mass="8427">MIDPDYPHIVLAFDHKGWRVEVEQSELKGCTTYSVWVNYDLGCAVAVPYASSRQEAIRLAKRWIDDRQAQNKS</sequence>
<evidence type="ECO:0000313" key="1">
    <source>
        <dbReference type="EMBL" id="PZD75516.1"/>
    </source>
</evidence>
<proteinExistence type="predicted"/>
<comment type="caution">
    <text evidence="1">The sequence shown here is derived from an EMBL/GenBank/DDBJ whole genome shotgun (WGS) entry which is preliminary data.</text>
</comment>
<dbReference type="EMBL" id="PQWO01000001">
    <property type="protein sequence ID" value="PZD75516.1"/>
    <property type="molecule type" value="Genomic_DNA"/>
</dbReference>
<dbReference type="Proteomes" id="UP000248857">
    <property type="component" value="Unassembled WGS sequence"/>
</dbReference>
<dbReference type="OrthoDB" id="582729at2"/>
<evidence type="ECO:0000313" key="2">
    <source>
        <dbReference type="Proteomes" id="UP000248857"/>
    </source>
</evidence>
<dbReference type="AlphaFoldDB" id="A0A2W1JQJ0"/>
<gene>
    <name evidence="1" type="ORF">C1752_00394</name>
</gene>
<dbReference type="RefSeq" id="WP_110984369.1">
    <property type="nucleotide sequence ID" value="NZ_CAWNWM010000001.1"/>
</dbReference>
<keyword evidence="2" id="KW-1185">Reference proteome</keyword>
<protein>
    <submittedName>
        <fullName evidence="1">Uncharacterized protein</fullName>
    </submittedName>
</protein>
<reference evidence="1 2" key="1">
    <citation type="journal article" date="2018" name="Sci. Rep.">
        <title>A novel species of the marine cyanobacterium Acaryochloris with a unique pigment content and lifestyle.</title>
        <authorList>
            <person name="Partensky F."/>
            <person name="Six C."/>
            <person name="Ratin M."/>
            <person name="Garczarek L."/>
            <person name="Vaulot D."/>
            <person name="Probert I."/>
            <person name="Calteau A."/>
            <person name="Gourvil P."/>
            <person name="Marie D."/>
            <person name="Grebert T."/>
            <person name="Bouchier C."/>
            <person name="Le Panse S."/>
            <person name="Gachenot M."/>
            <person name="Rodriguez F."/>
            <person name="Garrido J.L."/>
        </authorList>
    </citation>
    <scope>NUCLEOTIDE SEQUENCE [LARGE SCALE GENOMIC DNA]</scope>
    <source>
        <strain evidence="1 2">RCC1774</strain>
    </source>
</reference>
<accession>A0A2W1JQJ0</accession>
<name>A0A2W1JQJ0_9CYAN</name>